<accession>A0A1K1RIN8</accession>
<proteinExistence type="predicted"/>
<sequence length="170" mass="19682">MKRVKIIARALYIICRILAVGYSLTTVYAAFCTLTGIWVSPDGNRLLHIFYPFTQSPFLIADNNFRYIVFSLLLPLGLYSVFFWWVSNVFKVFFQDRLFTVENIVHLNRFYLLNLIAPVSATLAGSFFVPVNSIIWELIVVHSILGVFTYFFTAIFKQGLDLQNEQDLFI</sequence>
<feature type="transmembrane region" description="Helical" evidence="1">
    <location>
        <begin position="110"/>
        <end position="128"/>
    </location>
</feature>
<dbReference type="AlphaFoldDB" id="A0A1K1RIN8"/>
<reference evidence="2 3" key="1">
    <citation type="submission" date="2016-11" db="EMBL/GenBank/DDBJ databases">
        <authorList>
            <person name="Jaros S."/>
            <person name="Januszkiewicz K."/>
            <person name="Wedrychowicz H."/>
        </authorList>
    </citation>
    <scope>NUCLEOTIDE SEQUENCE [LARGE SCALE GENOMIC DNA]</scope>
    <source>
        <strain evidence="2 3">CGMCC 1.12145</strain>
    </source>
</reference>
<dbReference type="EMBL" id="FPJE01000026">
    <property type="protein sequence ID" value="SFW71901.1"/>
    <property type="molecule type" value="Genomic_DNA"/>
</dbReference>
<evidence type="ECO:0000313" key="2">
    <source>
        <dbReference type="EMBL" id="SFW71901.1"/>
    </source>
</evidence>
<keyword evidence="1" id="KW-1133">Transmembrane helix</keyword>
<dbReference type="OrthoDB" id="714390at2"/>
<keyword evidence="3" id="KW-1185">Reference proteome</keyword>
<evidence type="ECO:0008006" key="4">
    <source>
        <dbReference type="Google" id="ProtNLM"/>
    </source>
</evidence>
<dbReference type="RefSeq" id="WP_072318862.1">
    <property type="nucleotide sequence ID" value="NZ_FPJE01000026.1"/>
</dbReference>
<keyword evidence="1" id="KW-0812">Transmembrane</keyword>
<evidence type="ECO:0000256" key="1">
    <source>
        <dbReference type="SAM" id="Phobius"/>
    </source>
</evidence>
<keyword evidence="1" id="KW-0472">Membrane</keyword>
<gene>
    <name evidence="2" type="ORF">SAMN02927921_03617</name>
</gene>
<dbReference type="Pfam" id="PF11188">
    <property type="entry name" value="DUF2975"/>
    <property type="match status" value="1"/>
</dbReference>
<evidence type="ECO:0000313" key="3">
    <source>
        <dbReference type="Proteomes" id="UP000182248"/>
    </source>
</evidence>
<protein>
    <recommendedName>
        <fullName evidence="4">DUF2975 domain-containing protein</fullName>
    </recommendedName>
</protein>
<name>A0A1K1RIN8_9FLAO</name>
<dbReference type="InterPro" id="IPR021354">
    <property type="entry name" value="DUF2975"/>
</dbReference>
<feature type="transmembrane region" description="Helical" evidence="1">
    <location>
        <begin position="12"/>
        <end position="39"/>
    </location>
</feature>
<organism evidence="2 3">
    <name type="scientific">Sinomicrobium oceani</name>
    <dbReference type="NCBI Taxonomy" id="1150368"/>
    <lineage>
        <taxon>Bacteria</taxon>
        <taxon>Pseudomonadati</taxon>
        <taxon>Bacteroidota</taxon>
        <taxon>Flavobacteriia</taxon>
        <taxon>Flavobacteriales</taxon>
        <taxon>Flavobacteriaceae</taxon>
        <taxon>Sinomicrobium</taxon>
    </lineage>
</organism>
<dbReference type="STRING" id="1150368.SAMN02927921_03617"/>
<feature type="transmembrane region" description="Helical" evidence="1">
    <location>
        <begin position="67"/>
        <end position="90"/>
    </location>
</feature>
<dbReference type="Proteomes" id="UP000182248">
    <property type="component" value="Unassembled WGS sequence"/>
</dbReference>
<feature type="transmembrane region" description="Helical" evidence="1">
    <location>
        <begin position="134"/>
        <end position="156"/>
    </location>
</feature>